<evidence type="ECO:0000313" key="2">
    <source>
        <dbReference type="EMBL" id="MBP1894775.1"/>
    </source>
</evidence>
<dbReference type="Proteomes" id="UP000706926">
    <property type="component" value="Unassembled WGS sequence"/>
</dbReference>
<organism evidence="2 3">
    <name type="scientific">Paenibacillus lactis</name>
    <dbReference type="NCBI Taxonomy" id="228574"/>
    <lineage>
        <taxon>Bacteria</taxon>
        <taxon>Bacillati</taxon>
        <taxon>Bacillota</taxon>
        <taxon>Bacilli</taxon>
        <taxon>Bacillales</taxon>
        <taxon>Paenibacillaceae</taxon>
        <taxon>Paenibacillus</taxon>
    </lineage>
</organism>
<reference evidence="2 3" key="1">
    <citation type="submission" date="2021-03" db="EMBL/GenBank/DDBJ databases">
        <title>Genomic Encyclopedia of Type Strains, Phase IV (KMG-IV): sequencing the most valuable type-strain genomes for metagenomic binning, comparative biology and taxonomic classification.</title>
        <authorList>
            <person name="Goeker M."/>
        </authorList>
    </citation>
    <scope>NUCLEOTIDE SEQUENCE [LARGE SCALE GENOMIC DNA]</scope>
    <source>
        <strain evidence="2 3">DSM 15596</strain>
    </source>
</reference>
<keyword evidence="1" id="KW-0472">Membrane</keyword>
<comment type="caution">
    <text evidence="2">The sequence shown here is derived from an EMBL/GenBank/DDBJ whole genome shotgun (WGS) entry which is preliminary data.</text>
</comment>
<feature type="transmembrane region" description="Helical" evidence="1">
    <location>
        <begin position="91"/>
        <end position="115"/>
    </location>
</feature>
<keyword evidence="3" id="KW-1185">Reference proteome</keyword>
<name>A0ABS4FEU2_9BACL</name>
<feature type="transmembrane region" description="Helical" evidence="1">
    <location>
        <begin position="135"/>
        <end position="156"/>
    </location>
</feature>
<feature type="transmembrane region" description="Helical" evidence="1">
    <location>
        <begin position="21"/>
        <end position="41"/>
    </location>
</feature>
<accession>A0ABS4FEU2</accession>
<dbReference type="EMBL" id="JAGGKI010000010">
    <property type="protein sequence ID" value="MBP1894775.1"/>
    <property type="molecule type" value="Genomic_DNA"/>
</dbReference>
<feature type="transmembrane region" description="Helical" evidence="1">
    <location>
        <begin position="168"/>
        <end position="188"/>
    </location>
</feature>
<feature type="transmembrane region" description="Helical" evidence="1">
    <location>
        <begin position="61"/>
        <end position="79"/>
    </location>
</feature>
<dbReference type="RefSeq" id="WP_007130850.1">
    <property type="nucleotide sequence ID" value="NZ_BOSA01000011.1"/>
</dbReference>
<keyword evidence="1" id="KW-0812">Transmembrane</keyword>
<sequence length="237" mass="26493">MKQPTSAASRIMMEMFWHQGSWAIGYLVIVFLLNLALGITGSSSNIGQDDFFSIIYRSTKGFMLVIGIISSFGFLSFYVRHGFTRRDFFKGAALAALLLSIAFPLVVGPVSLLLSAMNFSDTGNSPVLQAFEHNWFLALASFGIQIFVYYLMGWMIGSGFYRHDWIRGLGFIAIAIVLVGFMDALWQFELASLWDRWMPAFTLDVPLYASLAGSAVIMVLGLVLIRLLTRKVTIKLR</sequence>
<gene>
    <name evidence="2" type="ORF">J2Z18_003881</name>
</gene>
<protein>
    <recommendedName>
        <fullName evidence="4">Tat pathway signal protein</fullName>
    </recommendedName>
</protein>
<dbReference type="GeneID" id="95405813"/>
<evidence type="ECO:0008006" key="4">
    <source>
        <dbReference type="Google" id="ProtNLM"/>
    </source>
</evidence>
<keyword evidence="1" id="KW-1133">Transmembrane helix</keyword>
<feature type="transmembrane region" description="Helical" evidence="1">
    <location>
        <begin position="208"/>
        <end position="228"/>
    </location>
</feature>
<proteinExistence type="predicted"/>
<evidence type="ECO:0000256" key="1">
    <source>
        <dbReference type="SAM" id="Phobius"/>
    </source>
</evidence>
<evidence type="ECO:0000313" key="3">
    <source>
        <dbReference type="Proteomes" id="UP000706926"/>
    </source>
</evidence>